<name>A0ABS5DTP7_9BURK</name>
<evidence type="ECO:0000256" key="1">
    <source>
        <dbReference type="SAM" id="Phobius"/>
    </source>
</evidence>
<dbReference type="Proteomes" id="UP000672097">
    <property type="component" value="Unassembled WGS sequence"/>
</dbReference>
<evidence type="ECO:0000313" key="2">
    <source>
        <dbReference type="EMBL" id="MBQ0934485.1"/>
    </source>
</evidence>
<proteinExistence type="predicted"/>
<dbReference type="RefSeq" id="WP_210806377.1">
    <property type="nucleotide sequence ID" value="NZ_JAGQDG010000001.1"/>
</dbReference>
<evidence type="ECO:0000313" key="3">
    <source>
        <dbReference type="Proteomes" id="UP000672097"/>
    </source>
</evidence>
<dbReference type="EMBL" id="JAGQDG010000001">
    <property type="protein sequence ID" value="MBQ0934485.1"/>
    <property type="molecule type" value="Genomic_DNA"/>
</dbReference>
<feature type="transmembrane region" description="Helical" evidence="1">
    <location>
        <begin position="89"/>
        <end position="108"/>
    </location>
</feature>
<comment type="caution">
    <text evidence="2">The sequence shown here is derived from an EMBL/GenBank/DDBJ whole genome shotgun (WGS) entry which is preliminary data.</text>
</comment>
<feature type="transmembrane region" description="Helical" evidence="1">
    <location>
        <begin position="17"/>
        <end position="37"/>
    </location>
</feature>
<keyword evidence="1" id="KW-1133">Transmembrane helix</keyword>
<accession>A0ABS5DTP7</accession>
<protein>
    <recommendedName>
        <fullName evidence="4">DUF202 domain-containing protein</fullName>
    </recommendedName>
</protein>
<evidence type="ECO:0008006" key="4">
    <source>
        <dbReference type="Google" id="ProtNLM"/>
    </source>
</evidence>
<reference evidence="2 3" key="1">
    <citation type="submission" date="2021-04" db="EMBL/GenBank/DDBJ databases">
        <title>The genome sequence of type strain Ideonella paludis KCTC 32238.</title>
        <authorList>
            <person name="Liu Y."/>
        </authorList>
    </citation>
    <scope>NUCLEOTIDE SEQUENCE [LARGE SCALE GENOMIC DNA]</scope>
    <source>
        <strain evidence="2 3">KCTC 32238</strain>
    </source>
</reference>
<keyword evidence="3" id="KW-1185">Reference proteome</keyword>
<sequence>MADETPHHDIKDFRQPMVTSLGIVLGFLLNFLGQWAIDDQQEHQIQSMADWIIVVTFVSAILLMLHVLYRLLNNRYDAATAGVYYHQTFQRYMVAICLSFAGVALALLL</sequence>
<feature type="transmembrane region" description="Helical" evidence="1">
    <location>
        <begin position="49"/>
        <end position="69"/>
    </location>
</feature>
<gene>
    <name evidence="2" type="ORF">KAK11_04015</name>
</gene>
<organism evidence="2 3">
    <name type="scientific">Ideonella paludis</name>
    <dbReference type="NCBI Taxonomy" id="1233411"/>
    <lineage>
        <taxon>Bacteria</taxon>
        <taxon>Pseudomonadati</taxon>
        <taxon>Pseudomonadota</taxon>
        <taxon>Betaproteobacteria</taxon>
        <taxon>Burkholderiales</taxon>
        <taxon>Sphaerotilaceae</taxon>
        <taxon>Ideonella</taxon>
    </lineage>
</organism>
<keyword evidence="1" id="KW-0472">Membrane</keyword>
<keyword evidence="1" id="KW-0812">Transmembrane</keyword>